<evidence type="ECO:0008006" key="2">
    <source>
        <dbReference type="Google" id="ProtNLM"/>
    </source>
</evidence>
<gene>
    <name evidence="1" type="ORF">S01H1_53570</name>
</gene>
<organism evidence="1">
    <name type="scientific">marine sediment metagenome</name>
    <dbReference type="NCBI Taxonomy" id="412755"/>
    <lineage>
        <taxon>unclassified sequences</taxon>
        <taxon>metagenomes</taxon>
        <taxon>ecological metagenomes</taxon>
    </lineage>
</organism>
<evidence type="ECO:0000313" key="1">
    <source>
        <dbReference type="EMBL" id="GAG25172.1"/>
    </source>
</evidence>
<accession>X0WPM2</accession>
<protein>
    <recommendedName>
        <fullName evidence="2">Restriction alleviation protein, Lar family</fullName>
    </recommendedName>
</protein>
<sequence>MEEMKPCPFCGAVAEIINEPVVGTYQIVGCSNRLSMLCPAPSLVVYADEFGKYDYKWWNRRND</sequence>
<proteinExistence type="predicted"/>
<name>X0WPM2_9ZZZZ</name>
<dbReference type="EMBL" id="BARS01034694">
    <property type="protein sequence ID" value="GAG25172.1"/>
    <property type="molecule type" value="Genomic_DNA"/>
</dbReference>
<comment type="caution">
    <text evidence="1">The sequence shown here is derived from an EMBL/GenBank/DDBJ whole genome shotgun (WGS) entry which is preliminary data.</text>
</comment>
<reference evidence="1" key="1">
    <citation type="journal article" date="2014" name="Front. Microbiol.">
        <title>High frequency of phylogenetically diverse reductive dehalogenase-homologous genes in deep subseafloor sedimentary metagenomes.</title>
        <authorList>
            <person name="Kawai M."/>
            <person name="Futagami T."/>
            <person name="Toyoda A."/>
            <person name="Takaki Y."/>
            <person name="Nishi S."/>
            <person name="Hori S."/>
            <person name="Arai W."/>
            <person name="Tsubouchi T."/>
            <person name="Morono Y."/>
            <person name="Uchiyama I."/>
            <person name="Ito T."/>
            <person name="Fujiyama A."/>
            <person name="Inagaki F."/>
            <person name="Takami H."/>
        </authorList>
    </citation>
    <scope>NUCLEOTIDE SEQUENCE</scope>
    <source>
        <strain evidence="1">Expedition CK06-06</strain>
    </source>
</reference>
<dbReference type="AlphaFoldDB" id="X0WPM2"/>